<organism evidence="1 2">
    <name type="scientific">Enterobacter asburiae</name>
    <dbReference type="NCBI Taxonomy" id="61645"/>
    <lineage>
        <taxon>Bacteria</taxon>
        <taxon>Pseudomonadati</taxon>
        <taxon>Pseudomonadota</taxon>
        <taxon>Gammaproteobacteria</taxon>
        <taxon>Enterobacterales</taxon>
        <taxon>Enterobacteriaceae</taxon>
        <taxon>Enterobacter</taxon>
        <taxon>Enterobacter cloacae complex</taxon>
    </lineage>
</organism>
<proteinExistence type="predicted"/>
<dbReference type="AlphaFoldDB" id="A0ABC9U6R7"/>
<dbReference type="Proteomes" id="UP000017391">
    <property type="component" value="Unassembled WGS sequence"/>
</dbReference>
<reference evidence="2" key="1">
    <citation type="submission" date="2013-09" db="EMBL/GenBank/DDBJ databases">
        <title>The Genome Sequence of Enterobacter cloacae BWH 31.</title>
        <authorList>
            <consortium name="The Broad Institute Genomics Platform"/>
            <consortium name="The Broad Institute Genome Sequencing Center for Infectious Disease"/>
            <person name="Murphy C."/>
            <person name="Cosimi L."/>
            <person name="Cerqueira G."/>
            <person name="Feldgarden M."/>
            <person name="Hung D."/>
            <person name="Onderdonk A.B."/>
            <person name="Ferraro M.J."/>
            <person name="Hooper D."/>
            <person name="Dekker J."/>
            <person name="O'Brien T."/>
            <person name="Huang S."/>
            <person name="Quan V."/>
            <person name="Ernst C."/>
            <person name="Delaney M."/>
            <person name="DuBois A."/>
            <person name="Young S.K."/>
            <person name="Zeng Q."/>
            <person name="Gargeya S."/>
            <person name="Fitzgerald M."/>
            <person name="Abouelleil A."/>
            <person name="Alvarado L."/>
            <person name="Berlin A.M."/>
            <person name="Chapman S.B."/>
            <person name="Gainer-Dewar J."/>
            <person name="Goldberg J."/>
            <person name="Gnerre S."/>
            <person name="Griggs A."/>
            <person name="Gujja S."/>
            <person name="Hansen M."/>
            <person name="Howarth C."/>
            <person name="Imamovic A."/>
            <person name="Ireland A."/>
            <person name="Larimer J."/>
            <person name="McCowan C."/>
            <person name="Murphy C."/>
            <person name="Pearson M."/>
            <person name="Poon T.W."/>
            <person name="Priest M."/>
            <person name="Roberts A."/>
            <person name="Saif S."/>
            <person name="Shea T."/>
            <person name="Sykes S."/>
            <person name="Wortman J."/>
            <person name="Nusbaum C."/>
            <person name="Birren B."/>
        </authorList>
    </citation>
    <scope>NUCLEOTIDE SEQUENCE [LARGE SCALE GENOMIC DNA]</scope>
    <source>
        <strain evidence="2">BWH 31</strain>
    </source>
</reference>
<accession>A0ABC9U6R7</accession>
<comment type="caution">
    <text evidence="1">The sequence shown here is derived from an EMBL/GenBank/DDBJ whole genome shotgun (WGS) entry which is preliminary data.</text>
</comment>
<gene>
    <name evidence="1" type="ORF">L402_04260</name>
</gene>
<evidence type="ECO:0000313" key="1">
    <source>
        <dbReference type="EMBL" id="ESM27421.1"/>
    </source>
</evidence>
<evidence type="ECO:0000313" key="2">
    <source>
        <dbReference type="Proteomes" id="UP000017391"/>
    </source>
</evidence>
<sequence length="145" mass="16019">MASQSLVNPGYCIVQQPGTLDFQARLLFNDPNSDAARYFMQVNSDAQWSKPGQMLILDPPGSNNSVQLMQLQLAKKKVNGALADLNSGEANFFNQHFSTIAAVTNFMDKSLGVVADAGEKYFSEIEKNLNPLNWLTRISTEHKGH</sequence>
<protein>
    <submittedName>
        <fullName evidence="1">Uncharacterized protein</fullName>
    </submittedName>
</protein>
<name>A0ABC9U6R7_ENTAS</name>
<dbReference type="EMBL" id="AYIP01000016">
    <property type="protein sequence ID" value="ESM27421.1"/>
    <property type="molecule type" value="Genomic_DNA"/>
</dbReference>